<feature type="non-terminal residue" evidence="6">
    <location>
        <position position="173"/>
    </location>
</feature>
<keyword evidence="4" id="KW-0732">Signal</keyword>
<feature type="domain" description="Cystatin" evidence="5">
    <location>
        <begin position="19"/>
        <end position="109"/>
    </location>
</feature>
<dbReference type="InterPro" id="IPR000010">
    <property type="entry name" value="Cystatin_dom"/>
</dbReference>
<dbReference type="GO" id="GO:0005737">
    <property type="term" value="C:cytoplasm"/>
    <property type="evidence" value="ECO:0007669"/>
    <property type="project" value="TreeGrafter"/>
</dbReference>
<keyword evidence="3" id="KW-0789">Thiol protease inhibitor</keyword>
<accession>A0AAV2HYY2</accession>
<feature type="signal peptide" evidence="4">
    <location>
        <begin position="1"/>
        <end position="18"/>
    </location>
</feature>
<evidence type="ECO:0000313" key="6">
    <source>
        <dbReference type="EMBL" id="CAL1539410.1"/>
    </source>
</evidence>
<dbReference type="CDD" id="cd00042">
    <property type="entry name" value="CY"/>
    <property type="match status" value="1"/>
</dbReference>
<evidence type="ECO:0000259" key="5">
    <source>
        <dbReference type="SMART" id="SM00043"/>
    </source>
</evidence>
<sequence length="173" mass="18396">MMLLVLSCFALAYGSVEALVPGGPIDRPDLLNGTNIFVQKALDAINQYNVKSADVPWTLVKVTSATSQVVSGTSYKFILEVTQGSKVESCAVGVWSRSLLSGDEEITVYSDPVCSQVNDTIGQRGVNVGGESPADVNDPEVQKALAFAGKNYNAISDYAFILKVVSVSKVTKQ</sequence>
<dbReference type="PANTHER" id="PTHR46186:SF2">
    <property type="entry name" value="CYSTATIN"/>
    <property type="match status" value="1"/>
</dbReference>
<gene>
    <name evidence="6" type="ORF">GSLYS_00013214001</name>
</gene>
<organism evidence="6 7">
    <name type="scientific">Lymnaea stagnalis</name>
    <name type="common">Great pond snail</name>
    <name type="synonym">Helix stagnalis</name>
    <dbReference type="NCBI Taxonomy" id="6523"/>
    <lineage>
        <taxon>Eukaryota</taxon>
        <taxon>Metazoa</taxon>
        <taxon>Spiralia</taxon>
        <taxon>Lophotrochozoa</taxon>
        <taxon>Mollusca</taxon>
        <taxon>Gastropoda</taxon>
        <taxon>Heterobranchia</taxon>
        <taxon>Euthyneura</taxon>
        <taxon>Panpulmonata</taxon>
        <taxon>Hygrophila</taxon>
        <taxon>Lymnaeoidea</taxon>
        <taxon>Lymnaeidae</taxon>
        <taxon>Lymnaea</taxon>
    </lineage>
</organism>
<comment type="caution">
    <text evidence="6">The sequence shown here is derived from an EMBL/GenBank/DDBJ whole genome shotgun (WGS) entry which is preliminary data.</text>
</comment>
<protein>
    <recommendedName>
        <fullName evidence="5">Cystatin domain-containing protein</fullName>
    </recommendedName>
</protein>
<dbReference type="GO" id="GO:0005615">
    <property type="term" value="C:extracellular space"/>
    <property type="evidence" value="ECO:0007669"/>
    <property type="project" value="TreeGrafter"/>
</dbReference>
<evidence type="ECO:0000256" key="3">
    <source>
        <dbReference type="ARBA" id="ARBA00022704"/>
    </source>
</evidence>
<dbReference type="Proteomes" id="UP001497497">
    <property type="component" value="Unassembled WGS sequence"/>
</dbReference>
<dbReference type="Pfam" id="PF00031">
    <property type="entry name" value="Cystatin"/>
    <property type="match status" value="2"/>
</dbReference>
<keyword evidence="7" id="KW-1185">Reference proteome</keyword>
<comment type="similarity">
    <text evidence="1">Belongs to the cystatin family.</text>
</comment>
<dbReference type="SMART" id="SM00043">
    <property type="entry name" value="CY"/>
    <property type="match status" value="1"/>
</dbReference>
<evidence type="ECO:0000313" key="7">
    <source>
        <dbReference type="Proteomes" id="UP001497497"/>
    </source>
</evidence>
<dbReference type="InterPro" id="IPR046350">
    <property type="entry name" value="Cystatin_sf"/>
</dbReference>
<dbReference type="EMBL" id="CAXITT010000339">
    <property type="protein sequence ID" value="CAL1539410.1"/>
    <property type="molecule type" value="Genomic_DNA"/>
</dbReference>
<keyword evidence="2" id="KW-0646">Protease inhibitor</keyword>
<evidence type="ECO:0000256" key="1">
    <source>
        <dbReference type="ARBA" id="ARBA00009403"/>
    </source>
</evidence>
<dbReference type="Gene3D" id="3.10.450.10">
    <property type="match status" value="2"/>
</dbReference>
<dbReference type="PANTHER" id="PTHR46186">
    <property type="entry name" value="CYSTATIN"/>
    <property type="match status" value="1"/>
</dbReference>
<reference evidence="6 7" key="1">
    <citation type="submission" date="2024-04" db="EMBL/GenBank/DDBJ databases">
        <authorList>
            <consortium name="Genoscope - CEA"/>
            <person name="William W."/>
        </authorList>
    </citation>
    <scope>NUCLEOTIDE SEQUENCE [LARGE SCALE GENOMIC DNA]</scope>
</reference>
<dbReference type="GO" id="GO:0031982">
    <property type="term" value="C:vesicle"/>
    <property type="evidence" value="ECO:0007669"/>
    <property type="project" value="TreeGrafter"/>
</dbReference>
<dbReference type="SUPFAM" id="SSF54403">
    <property type="entry name" value="Cystatin/monellin"/>
    <property type="match status" value="2"/>
</dbReference>
<name>A0AAV2HYY2_LYMST</name>
<dbReference type="GO" id="GO:0004869">
    <property type="term" value="F:cysteine-type endopeptidase inhibitor activity"/>
    <property type="evidence" value="ECO:0007669"/>
    <property type="project" value="UniProtKB-KW"/>
</dbReference>
<evidence type="ECO:0000256" key="2">
    <source>
        <dbReference type="ARBA" id="ARBA00022690"/>
    </source>
</evidence>
<evidence type="ECO:0000256" key="4">
    <source>
        <dbReference type="SAM" id="SignalP"/>
    </source>
</evidence>
<proteinExistence type="inferred from homology"/>
<dbReference type="AlphaFoldDB" id="A0AAV2HYY2"/>
<feature type="chain" id="PRO_5043729806" description="Cystatin domain-containing protein" evidence="4">
    <location>
        <begin position="19"/>
        <end position="173"/>
    </location>
</feature>